<organism evidence="1 2">
    <name type="scientific">Pseudomonas amygdali pv. photiniae</name>
    <dbReference type="NCBI Taxonomy" id="251724"/>
    <lineage>
        <taxon>Bacteria</taxon>
        <taxon>Pseudomonadati</taxon>
        <taxon>Pseudomonadota</taxon>
        <taxon>Gammaproteobacteria</taxon>
        <taxon>Pseudomonadales</taxon>
        <taxon>Pseudomonadaceae</taxon>
        <taxon>Pseudomonas</taxon>
        <taxon>Pseudomonas amygdali</taxon>
    </lineage>
</organism>
<dbReference type="PATRIC" id="fig|251724.3.peg.3399"/>
<gene>
    <name evidence="1" type="ORF">ALO53_02500</name>
</gene>
<dbReference type="EMBL" id="LJQO01000313">
    <property type="protein sequence ID" value="KPX69622.1"/>
    <property type="molecule type" value="Genomic_DNA"/>
</dbReference>
<comment type="caution">
    <text evidence="1">The sequence shown here is derived from an EMBL/GenBank/DDBJ whole genome shotgun (WGS) entry which is preliminary data.</text>
</comment>
<evidence type="ECO:0000313" key="1">
    <source>
        <dbReference type="EMBL" id="KPX69622.1"/>
    </source>
</evidence>
<accession>A0A0P9T7H3</accession>
<sequence>MLTLQPLCQKAHAGTVDSERVSHSYNYLSNPDLMDFEGIQMKDSLNKTADKFVPSAVPDAFETRDLLVTFLNAPILCNEDQVGALVTQDFIKACSMWVRVYMISNR</sequence>
<dbReference type="AlphaFoldDB" id="A0A0P9T7H3"/>
<reference evidence="1 2" key="1">
    <citation type="submission" date="2015-09" db="EMBL/GenBank/DDBJ databases">
        <title>Genome announcement of multiple Pseudomonas syringae strains.</title>
        <authorList>
            <person name="Thakur S."/>
            <person name="Wang P.W."/>
            <person name="Gong Y."/>
            <person name="Weir B.S."/>
            <person name="Guttman D.S."/>
        </authorList>
    </citation>
    <scope>NUCLEOTIDE SEQUENCE [LARGE SCALE GENOMIC DNA]</scope>
    <source>
        <strain evidence="1 2">ICMP7840</strain>
    </source>
</reference>
<dbReference type="Proteomes" id="UP000050469">
    <property type="component" value="Unassembled WGS sequence"/>
</dbReference>
<proteinExistence type="predicted"/>
<name>A0A0P9T7H3_PSEA0</name>
<protein>
    <submittedName>
        <fullName evidence="1">Uncharacterized protein</fullName>
    </submittedName>
</protein>
<evidence type="ECO:0000313" key="2">
    <source>
        <dbReference type="Proteomes" id="UP000050469"/>
    </source>
</evidence>